<dbReference type="GO" id="GO:0043546">
    <property type="term" value="F:molybdopterin cofactor binding"/>
    <property type="evidence" value="ECO:0007669"/>
    <property type="project" value="InterPro"/>
</dbReference>
<evidence type="ECO:0000313" key="10">
    <source>
        <dbReference type="EMBL" id="SDC66037.1"/>
    </source>
</evidence>
<comment type="cofactor">
    <cofactor evidence="1">
        <name>Mo-bis(molybdopterin guanine dinucleotide)</name>
        <dbReference type="ChEBI" id="CHEBI:60539"/>
    </cofactor>
</comment>
<evidence type="ECO:0000256" key="7">
    <source>
        <dbReference type="ARBA" id="ARBA00023014"/>
    </source>
</evidence>
<dbReference type="PROSITE" id="PS00490">
    <property type="entry name" value="MOLYBDOPTERIN_PROK_2"/>
    <property type="match status" value="1"/>
</dbReference>
<protein>
    <submittedName>
        <fullName evidence="10">Molydopterin dinucleotide binding domain-containing protein</fullName>
    </submittedName>
</protein>
<dbReference type="RefSeq" id="WP_092128878.1">
    <property type="nucleotide sequence ID" value="NZ_FMYU01000007.1"/>
</dbReference>
<dbReference type="AlphaFoldDB" id="A0A1G6NFH8"/>
<keyword evidence="3" id="KW-0500">Molybdenum</keyword>
<evidence type="ECO:0000259" key="9">
    <source>
        <dbReference type="Pfam" id="PF01568"/>
    </source>
</evidence>
<dbReference type="InterPro" id="IPR050612">
    <property type="entry name" value="Prok_Mopterin_Oxidored"/>
</dbReference>
<dbReference type="PANTHER" id="PTHR43742:SF6">
    <property type="entry name" value="OXIDOREDUCTASE YYAE-RELATED"/>
    <property type="match status" value="1"/>
</dbReference>
<keyword evidence="6" id="KW-0408">Iron</keyword>
<keyword evidence="7" id="KW-0411">Iron-sulfur</keyword>
<dbReference type="GO" id="GO:0051536">
    <property type="term" value="F:iron-sulfur cluster binding"/>
    <property type="evidence" value="ECO:0007669"/>
    <property type="project" value="UniProtKB-KW"/>
</dbReference>
<dbReference type="Pfam" id="PF01568">
    <property type="entry name" value="Molydop_binding"/>
    <property type="match status" value="1"/>
</dbReference>
<dbReference type="PANTHER" id="PTHR43742">
    <property type="entry name" value="TRIMETHYLAMINE-N-OXIDE REDUCTASE"/>
    <property type="match status" value="1"/>
</dbReference>
<keyword evidence="5" id="KW-0560">Oxidoreductase</keyword>
<dbReference type="Gene3D" id="3.40.228.10">
    <property type="entry name" value="Dimethylsulfoxide Reductase, domain 2"/>
    <property type="match status" value="1"/>
</dbReference>
<dbReference type="InterPro" id="IPR006657">
    <property type="entry name" value="MoPterin_dinucl-bd_dom"/>
</dbReference>
<accession>A0A1G6NFH8</accession>
<evidence type="ECO:0000259" key="8">
    <source>
        <dbReference type="Pfam" id="PF00384"/>
    </source>
</evidence>
<name>A0A1G6NFH8_9BACT</name>
<dbReference type="GO" id="GO:0046872">
    <property type="term" value="F:metal ion binding"/>
    <property type="evidence" value="ECO:0007669"/>
    <property type="project" value="UniProtKB-KW"/>
</dbReference>
<keyword evidence="4" id="KW-0479">Metal-binding</keyword>
<evidence type="ECO:0000256" key="5">
    <source>
        <dbReference type="ARBA" id="ARBA00023002"/>
    </source>
</evidence>
<evidence type="ECO:0000256" key="6">
    <source>
        <dbReference type="ARBA" id="ARBA00023004"/>
    </source>
</evidence>
<feature type="domain" description="Molybdopterin dinucleotide-binding" evidence="9">
    <location>
        <begin position="324"/>
        <end position="428"/>
    </location>
</feature>
<evidence type="ECO:0000256" key="2">
    <source>
        <dbReference type="ARBA" id="ARBA00010312"/>
    </source>
</evidence>
<dbReference type="Gene3D" id="3.40.50.740">
    <property type="match status" value="1"/>
</dbReference>
<dbReference type="SUPFAM" id="SSF53706">
    <property type="entry name" value="Formate dehydrogenase/DMSO reductase, domains 1-3"/>
    <property type="match status" value="1"/>
</dbReference>
<organism evidence="10 11">
    <name type="scientific">Desulfurella multipotens</name>
    <dbReference type="NCBI Taxonomy" id="79269"/>
    <lineage>
        <taxon>Bacteria</taxon>
        <taxon>Pseudomonadati</taxon>
        <taxon>Campylobacterota</taxon>
        <taxon>Desulfurellia</taxon>
        <taxon>Desulfurellales</taxon>
        <taxon>Desulfurellaceae</taxon>
        <taxon>Desulfurella</taxon>
    </lineage>
</organism>
<dbReference type="Gene3D" id="2.40.40.20">
    <property type="match status" value="1"/>
</dbReference>
<dbReference type="Gene3D" id="3.30.2070.10">
    <property type="entry name" value="Formate dehydrogenase/DMSO reductase"/>
    <property type="match status" value="1"/>
</dbReference>
<comment type="similarity">
    <text evidence="2">Belongs to the prokaryotic molybdopterin-containing oxidoreductase family.</text>
</comment>
<evidence type="ECO:0000256" key="1">
    <source>
        <dbReference type="ARBA" id="ARBA00001942"/>
    </source>
</evidence>
<dbReference type="OrthoDB" id="9810782at2"/>
<proteinExistence type="inferred from homology"/>
<dbReference type="GO" id="GO:0016491">
    <property type="term" value="F:oxidoreductase activity"/>
    <property type="evidence" value="ECO:0007669"/>
    <property type="project" value="UniProtKB-KW"/>
</dbReference>
<evidence type="ECO:0000256" key="3">
    <source>
        <dbReference type="ARBA" id="ARBA00022505"/>
    </source>
</evidence>
<dbReference type="SUPFAM" id="SSF50692">
    <property type="entry name" value="ADC-like"/>
    <property type="match status" value="1"/>
</dbReference>
<feature type="domain" description="Molybdopterin oxidoreductase" evidence="8">
    <location>
        <begin position="43"/>
        <end position="235"/>
    </location>
</feature>
<dbReference type="Pfam" id="PF00384">
    <property type="entry name" value="Molybdopterin"/>
    <property type="match status" value="1"/>
</dbReference>
<dbReference type="InterPro" id="IPR009010">
    <property type="entry name" value="Asp_de-COase-like_dom_sf"/>
</dbReference>
<reference evidence="11" key="1">
    <citation type="submission" date="2016-10" db="EMBL/GenBank/DDBJ databases">
        <authorList>
            <person name="Varghese N."/>
            <person name="Submissions S."/>
        </authorList>
    </citation>
    <scope>NUCLEOTIDE SEQUENCE [LARGE SCALE GENOMIC DNA]</scope>
    <source>
        <strain evidence="11">DSM 8415</strain>
    </source>
</reference>
<sequence>MFLHKVQYDKEFIESNTVGFDKFKELAKDYTPNTVSKQTVLSKEQLNKLAIEYATIKPSFIRIGNGLQHHLNGGFNTWAISLLPAIIGSWKYKEGGALKSNSGYFPINKTLLERPDLLNKKPRSINMVELGKALTDNKNPIKSIYVYNSNPLVVAPNHNLVKKGFEREDLFVVVHERLWSDTAKYADIVLPSTTSFEHEDLYISYWHNVIAFANRVIEPLGQSKPNIEVFSMLAQAFGFSQDCFKDNAYDLADQALDSEYFKRHNISLNRLLKEKFIELEYIDFPYTDSAYTKTEKIQFENPEAINLAGTGLPECTALTLNYPFILISPPNKHFLNSTFAHINKLKEKEYAPYVKINPKDAIKYDLKDNCNVEIFNEQGSCILKAMISDDVKEGVLVARGLYWVDDYINKQPINTLTSDKLSDIGGGAVFFSSGVNIKKV</sequence>
<dbReference type="Proteomes" id="UP000199411">
    <property type="component" value="Unassembled WGS sequence"/>
</dbReference>
<gene>
    <name evidence="10" type="ORF">SAMN05660835_01179</name>
</gene>
<dbReference type="EMBL" id="FMYU01000007">
    <property type="protein sequence ID" value="SDC66037.1"/>
    <property type="molecule type" value="Genomic_DNA"/>
</dbReference>
<evidence type="ECO:0000313" key="11">
    <source>
        <dbReference type="Proteomes" id="UP000199411"/>
    </source>
</evidence>
<evidence type="ECO:0000256" key="4">
    <source>
        <dbReference type="ARBA" id="ARBA00022723"/>
    </source>
</evidence>
<dbReference type="InterPro" id="IPR006656">
    <property type="entry name" value="Mopterin_OxRdtase"/>
</dbReference>
<dbReference type="InterPro" id="IPR006655">
    <property type="entry name" value="Mopterin_OxRdtase_prok_CS"/>
</dbReference>
<keyword evidence="11" id="KW-1185">Reference proteome</keyword>